<keyword evidence="2" id="KW-1185">Reference proteome</keyword>
<evidence type="ECO:0000313" key="1">
    <source>
        <dbReference type="EMBL" id="KAH3697461.1"/>
    </source>
</evidence>
<organism evidence="1 2">
    <name type="scientific">Dreissena polymorpha</name>
    <name type="common">Zebra mussel</name>
    <name type="synonym">Mytilus polymorpha</name>
    <dbReference type="NCBI Taxonomy" id="45954"/>
    <lineage>
        <taxon>Eukaryota</taxon>
        <taxon>Metazoa</taxon>
        <taxon>Spiralia</taxon>
        <taxon>Lophotrochozoa</taxon>
        <taxon>Mollusca</taxon>
        <taxon>Bivalvia</taxon>
        <taxon>Autobranchia</taxon>
        <taxon>Heteroconchia</taxon>
        <taxon>Euheterodonta</taxon>
        <taxon>Imparidentia</taxon>
        <taxon>Neoheterodontei</taxon>
        <taxon>Myida</taxon>
        <taxon>Dreissenoidea</taxon>
        <taxon>Dreissenidae</taxon>
        <taxon>Dreissena</taxon>
    </lineage>
</organism>
<proteinExistence type="predicted"/>
<reference evidence="1" key="1">
    <citation type="journal article" date="2019" name="bioRxiv">
        <title>The Genome of the Zebra Mussel, Dreissena polymorpha: A Resource for Invasive Species Research.</title>
        <authorList>
            <person name="McCartney M.A."/>
            <person name="Auch B."/>
            <person name="Kono T."/>
            <person name="Mallez S."/>
            <person name="Zhang Y."/>
            <person name="Obille A."/>
            <person name="Becker A."/>
            <person name="Abrahante J.E."/>
            <person name="Garbe J."/>
            <person name="Badalamenti J.P."/>
            <person name="Herman A."/>
            <person name="Mangelson H."/>
            <person name="Liachko I."/>
            <person name="Sullivan S."/>
            <person name="Sone E.D."/>
            <person name="Koren S."/>
            <person name="Silverstein K.A.T."/>
            <person name="Beckman K.B."/>
            <person name="Gohl D.M."/>
        </authorList>
    </citation>
    <scope>NUCLEOTIDE SEQUENCE</scope>
    <source>
        <strain evidence="1">Duluth1</strain>
        <tissue evidence="1">Whole animal</tissue>
    </source>
</reference>
<reference evidence="1" key="2">
    <citation type="submission" date="2020-11" db="EMBL/GenBank/DDBJ databases">
        <authorList>
            <person name="McCartney M.A."/>
            <person name="Auch B."/>
            <person name="Kono T."/>
            <person name="Mallez S."/>
            <person name="Becker A."/>
            <person name="Gohl D.M."/>
            <person name="Silverstein K.A.T."/>
            <person name="Koren S."/>
            <person name="Bechman K.B."/>
            <person name="Herman A."/>
            <person name="Abrahante J.E."/>
            <person name="Garbe J."/>
        </authorList>
    </citation>
    <scope>NUCLEOTIDE SEQUENCE</scope>
    <source>
        <strain evidence="1">Duluth1</strain>
        <tissue evidence="1">Whole animal</tissue>
    </source>
</reference>
<accession>A0A9D4BCG2</accession>
<dbReference type="Proteomes" id="UP000828390">
    <property type="component" value="Unassembled WGS sequence"/>
</dbReference>
<comment type="caution">
    <text evidence="1">The sequence shown here is derived from an EMBL/GenBank/DDBJ whole genome shotgun (WGS) entry which is preliminary data.</text>
</comment>
<name>A0A9D4BCG2_DREPO</name>
<gene>
    <name evidence="1" type="ORF">DPMN_084963</name>
</gene>
<sequence>MRQKSNLSLHLLKSQRLKPSQTIRLVTPKRISSTECPTGGCLQQITPGLTPIKSPFRSLVYKVYPSKKRAKKIISAKALFEQQPSCEKICRGIHDATESHYLLNINNGSVKTKSEQLIDILLVESISCESQSYENTTIQADNVTWDDYHTARHKHVFQENDNQLQTECISLEQMRDSSNSSEIVNETNGGVTPDRGSEEIPYIVYQQIQTLLPKVIELLSCEDKLD</sequence>
<evidence type="ECO:0000313" key="2">
    <source>
        <dbReference type="Proteomes" id="UP000828390"/>
    </source>
</evidence>
<dbReference type="EMBL" id="JAIWYP010000016">
    <property type="protein sequence ID" value="KAH3697461.1"/>
    <property type="molecule type" value="Genomic_DNA"/>
</dbReference>
<protein>
    <submittedName>
        <fullName evidence="1">Uncharacterized protein</fullName>
    </submittedName>
</protein>
<dbReference type="AlphaFoldDB" id="A0A9D4BCG2"/>